<evidence type="ECO:0000313" key="3">
    <source>
        <dbReference type="Proteomes" id="UP000056905"/>
    </source>
</evidence>
<dbReference type="Pfam" id="PF13450">
    <property type="entry name" value="NAD_binding_8"/>
    <property type="match status" value="1"/>
</dbReference>
<proteinExistence type="predicted"/>
<dbReference type="STRING" id="69395.AQ619_00065"/>
<dbReference type="Pfam" id="PF01593">
    <property type="entry name" value="Amino_oxidase"/>
    <property type="match status" value="1"/>
</dbReference>
<dbReference type="InterPro" id="IPR002937">
    <property type="entry name" value="Amino_oxidase"/>
</dbReference>
<dbReference type="Gene3D" id="3.50.50.60">
    <property type="entry name" value="FAD/NAD(P)-binding domain"/>
    <property type="match status" value="1"/>
</dbReference>
<dbReference type="AlphaFoldDB" id="A0A0P0NV56"/>
<name>A0A0P0NV56_9CAUL</name>
<accession>A0A0P0NV56</accession>
<evidence type="ECO:0000259" key="1">
    <source>
        <dbReference type="Pfam" id="PF01593"/>
    </source>
</evidence>
<dbReference type="InterPro" id="IPR036188">
    <property type="entry name" value="FAD/NAD-bd_sf"/>
</dbReference>
<keyword evidence="3" id="KW-1185">Reference proteome</keyword>
<dbReference type="PANTHER" id="PTHR16128">
    <property type="entry name" value="FAD/NAD(P)-BINDING OXIDOREDUCTASE FAMILY PROTEIN"/>
    <property type="match status" value="1"/>
</dbReference>
<feature type="domain" description="Amine oxidase" evidence="1">
    <location>
        <begin position="93"/>
        <end position="314"/>
    </location>
</feature>
<organism evidence="2 3">
    <name type="scientific">Caulobacter henricii</name>
    <dbReference type="NCBI Taxonomy" id="69395"/>
    <lineage>
        <taxon>Bacteria</taxon>
        <taxon>Pseudomonadati</taxon>
        <taxon>Pseudomonadota</taxon>
        <taxon>Alphaproteobacteria</taxon>
        <taxon>Caulobacterales</taxon>
        <taxon>Caulobacteraceae</taxon>
        <taxon>Caulobacter</taxon>
    </lineage>
</organism>
<dbReference type="RefSeq" id="WP_062142514.1">
    <property type="nucleotide sequence ID" value="NZ_CP013002.1"/>
</dbReference>
<sequence>MTAAATPRTAVIGAGMAGLTCATALQAAGRTVVVFDKARGPGGRMSTRRQALDGGEVAFDHGTPAFAATGSDFQAQVETWRQAGLVAPWPAAGEGQFIGLPAMNAPLKAMAALLETRWSHTITGLSRDGSGWRLVGTTEDEGPFDQIVLALPAEQAAVLLAPVQPDFAAVVEAVRSEPCWTLMAVFAQPVPSPKAVLTGGAGVAYAGREADKPGRSGTEAWVIQAGPDWSRTHLELTPEAAVPLLLAGFEALLGEAAPVAVSAVAHRWRYARPLAAAREPLWDPALGLGVCGDGLGGGSVEGAWRSGHRLAQRLVTA</sequence>
<gene>
    <name evidence="2" type="ORF">AQ619_00065</name>
</gene>
<dbReference type="OrthoDB" id="5792777at2"/>
<dbReference type="EMBL" id="CP013002">
    <property type="protein sequence ID" value="ALL11891.1"/>
    <property type="molecule type" value="Genomic_DNA"/>
</dbReference>
<protein>
    <recommendedName>
        <fullName evidence="1">Amine oxidase domain-containing protein</fullName>
    </recommendedName>
</protein>
<reference evidence="2 3" key="1">
    <citation type="submission" date="2015-10" db="EMBL/GenBank/DDBJ databases">
        <title>Conservation of the essential genome among Caulobacter and Brevundimonas species.</title>
        <authorList>
            <person name="Scott D."/>
            <person name="Ely B."/>
        </authorList>
    </citation>
    <scope>NUCLEOTIDE SEQUENCE [LARGE SCALE GENOMIC DNA]</scope>
    <source>
        <strain evidence="2 3">CB4</strain>
    </source>
</reference>
<dbReference type="Proteomes" id="UP000056905">
    <property type="component" value="Chromosome"/>
</dbReference>
<dbReference type="SUPFAM" id="SSF51905">
    <property type="entry name" value="FAD/NAD(P)-binding domain"/>
    <property type="match status" value="1"/>
</dbReference>
<dbReference type="KEGG" id="chq:AQ619_00065"/>
<evidence type="ECO:0000313" key="2">
    <source>
        <dbReference type="EMBL" id="ALL11891.1"/>
    </source>
</evidence>
<dbReference type="PANTHER" id="PTHR16128:SF5">
    <property type="entry name" value="FAD_NAD(P)-BINDING OXIDOREDUCTASE FAMILY PROTEIN"/>
    <property type="match status" value="1"/>
</dbReference>
<dbReference type="Gene3D" id="3.90.660.10">
    <property type="match status" value="1"/>
</dbReference>
<dbReference type="PRINTS" id="PR00419">
    <property type="entry name" value="ADXRDTASE"/>
</dbReference>
<dbReference type="GO" id="GO:0016491">
    <property type="term" value="F:oxidoreductase activity"/>
    <property type="evidence" value="ECO:0007669"/>
    <property type="project" value="InterPro"/>
</dbReference>